<sequence>MSRLLFSCLLLGVVVFVLADEKKSRANVPKYTTKYDNVDLDAIINNDRIFRNYIECCLGKRKCTPDGLELRNHIRDAMDNECDKCSETQKKAMKKVGRKLYKEKPEWWKELCDHFDPDMKYRTKYQKFIDEALAEEDK</sequence>
<reference evidence="2" key="1">
    <citation type="journal article" date="2015" name="BMC Genomics">
        <title>Candidate chemosensory genes identified in Colaphellus bowringi by antennal transcriptome analysis.</title>
        <authorList>
            <person name="Li X.M."/>
            <person name="Zhu X.Y."/>
            <person name="Wang Z.Q."/>
            <person name="Wang Y."/>
            <person name="He P."/>
            <person name="Chen G."/>
            <person name="Sun L."/>
            <person name="Deng D.G."/>
            <person name="Zhang Y.N."/>
        </authorList>
    </citation>
    <scope>NUCLEOTIDE SEQUENCE</scope>
</reference>
<dbReference type="PANTHER" id="PTHR11257:SF12">
    <property type="entry name" value="EJACULATORY BULB-SPECIFIC PROTEIN 3-RELATED"/>
    <property type="match status" value="1"/>
</dbReference>
<protein>
    <submittedName>
        <fullName evidence="2">Chemosensory protein 2</fullName>
    </submittedName>
</protein>
<organism evidence="2">
    <name type="scientific">Colaphellus bowringi</name>
    <dbReference type="NCBI Taxonomy" id="561076"/>
    <lineage>
        <taxon>Eukaryota</taxon>
        <taxon>Metazoa</taxon>
        <taxon>Ecdysozoa</taxon>
        <taxon>Arthropoda</taxon>
        <taxon>Hexapoda</taxon>
        <taxon>Insecta</taxon>
        <taxon>Pterygota</taxon>
        <taxon>Neoptera</taxon>
        <taxon>Endopterygota</taxon>
        <taxon>Coleoptera</taxon>
        <taxon>Polyphaga</taxon>
        <taxon>Cucujiformia</taxon>
        <taxon>Chrysomeloidea</taxon>
        <taxon>Chrysomelidae</taxon>
        <taxon>Chrysomelinae</taxon>
        <taxon>Chrysomelini</taxon>
        <taxon>Colaphellus</taxon>
    </lineage>
</organism>
<feature type="chain" id="PRO_5006612749" evidence="1">
    <location>
        <begin position="20"/>
        <end position="138"/>
    </location>
</feature>
<dbReference type="Gene3D" id="1.10.2080.10">
    <property type="entry name" value="Insect odorant-binding protein A10/Ejaculatory bulb-specific protein 3"/>
    <property type="match status" value="1"/>
</dbReference>
<dbReference type="EMBL" id="KT381510">
    <property type="protein sequence ID" value="ALR72516.1"/>
    <property type="molecule type" value="mRNA"/>
</dbReference>
<evidence type="ECO:0000313" key="2">
    <source>
        <dbReference type="EMBL" id="ALR72516.1"/>
    </source>
</evidence>
<dbReference type="AlphaFoldDB" id="A0A0S3J2M1"/>
<dbReference type="InterPro" id="IPR005055">
    <property type="entry name" value="A10/PebIII"/>
</dbReference>
<evidence type="ECO:0000256" key="1">
    <source>
        <dbReference type="SAM" id="SignalP"/>
    </source>
</evidence>
<dbReference type="InterPro" id="IPR036682">
    <property type="entry name" value="OS_D_A10/PebIII_sf"/>
</dbReference>
<name>A0A0S3J2M1_9CUCU</name>
<proteinExistence type="evidence at transcript level"/>
<accession>A0A0S3J2M1</accession>
<dbReference type="Pfam" id="PF03392">
    <property type="entry name" value="OS-D"/>
    <property type="match status" value="1"/>
</dbReference>
<feature type="signal peptide" evidence="1">
    <location>
        <begin position="1"/>
        <end position="19"/>
    </location>
</feature>
<reference evidence="2" key="2">
    <citation type="submission" date="2015-08" db="EMBL/GenBank/DDBJ databases">
        <authorList>
            <person name="Babu N.S."/>
            <person name="Beckwith C.J."/>
            <person name="Beseler K.G."/>
            <person name="Brison A."/>
            <person name="Carone J.V."/>
            <person name="Caskin T.P."/>
            <person name="Diamond M."/>
            <person name="Durham M.E."/>
            <person name="Foxe J.M."/>
            <person name="Go M."/>
            <person name="Henderson B.A."/>
            <person name="Jones I.B."/>
            <person name="McGettigan J.A."/>
            <person name="Micheletti S.J."/>
            <person name="Nasrallah M.E."/>
            <person name="Ortiz D."/>
            <person name="Piller C.R."/>
            <person name="Privatt S.R."/>
            <person name="Schneider S.L."/>
            <person name="Sharp S."/>
            <person name="Smith T.C."/>
            <person name="Stanton J.D."/>
            <person name="Ullery H.E."/>
            <person name="Wilson R.J."/>
            <person name="Serrano M.G."/>
            <person name="Buck G."/>
            <person name="Lee V."/>
            <person name="Wang Y."/>
            <person name="Carvalho R."/>
            <person name="Voegtly L."/>
            <person name="Shi R."/>
            <person name="Duckworth R."/>
            <person name="Johnson A."/>
            <person name="Loviza R."/>
            <person name="Walstead R."/>
            <person name="Shah Z."/>
            <person name="Kiflezghi M."/>
            <person name="Wade K."/>
            <person name="Ball S.L."/>
            <person name="Bradley K.W."/>
            <person name="Asai D.J."/>
            <person name="Bowman C.A."/>
            <person name="Russell D.A."/>
            <person name="Pope W.H."/>
            <person name="Jacobs-Sera D."/>
            <person name="Hendrix R.W."/>
            <person name="Hatfull G.F."/>
        </authorList>
    </citation>
    <scope>NUCLEOTIDE SEQUENCE</scope>
</reference>
<dbReference type="SUPFAM" id="SSF100910">
    <property type="entry name" value="Chemosensory protein Csp2"/>
    <property type="match status" value="1"/>
</dbReference>
<dbReference type="PANTHER" id="PTHR11257">
    <property type="entry name" value="CHEMOSENSORY PROTEIN-RELATED"/>
    <property type="match status" value="1"/>
</dbReference>
<keyword evidence="1" id="KW-0732">Signal</keyword>